<comment type="caution">
    <text evidence="1">The sequence shown here is derived from an EMBL/GenBank/DDBJ whole genome shotgun (WGS) entry which is preliminary data.</text>
</comment>
<dbReference type="EMBL" id="BAAARY010000014">
    <property type="protein sequence ID" value="GAA2527764.1"/>
    <property type="molecule type" value="Genomic_DNA"/>
</dbReference>
<proteinExistence type="predicted"/>
<reference evidence="1 2" key="1">
    <citation type="journal article" date="2019" name="Int. J. Syst. Evol. Microbiol.">
        <title>The Global Catalogue of Microorganisms (GCM) 10K type strain sequencing project: providing services to taxonomists for standard genome sequencing and annotation.</title>
        <authorList>
            <consortium name="The Broad Institute Genomics Platform"/>
            <consortium name="The Broad Institute Genome Sequencing Center for Infectious Disease"/>
            <person name="Wu L."/>
            <person name="Ma J."/>
        </authorList>
    </citation>
    <scope>NUCLEOTIDE SEQUENCE [LARGE SCALE GENOMIC DNA]</scope>
    <source>
        <strain evidence="1 2">JCM 3367</strain>
    </source>
</reference>
<keyword evidence="2" id="KW-1185">Reference proteome</keyword>
<accession>A0ABN3NPI5</accession>
<name>A0ABN3NPI5_9ACTN</name>
<protein>
    <submittedName>
        <fullName evidence="1">Uncharacterized protein</fullName>
    </submittedName>
</protein>
<dbReference type="RefSeq" id="WP_344173181.1">
    <property type="nucleotide sequence ID" value="NZ_BAAARY010000014.1"/>
</dbReference>
<evidence type="ECO:0000313" key="1">
    <source>
        <dbReference type="EMBL" id="GAA2527764.1"/>
    </source>
</evidence>
<dbReference type="Proteomes" id="UP001499978">
    <property type="component" value="Unassembled WGS sequence"/>
</dbReference>
<sequence>MTADLKDKSGRVVGVTDAYNGMTTGLKHCNYHLSFAGSGSFPHPYNWTEVSGHFRSVLQKEAETADLLATNIEGWVKANPNHDAANLAAMKAAAKEYRAVAKSLLNNSRKLRRAGSCLEVTAT</sequence>
<organism evidence="1 2">
    <name type="scientific">Pilimelia columellifera subsp. columellifera</name>
    <dbReference type="NCBI Taxonomy" id="706583"/>
    <lineage>
        <taxon>Bacteria</taxon>
        <taxon>Bacillati</taxon>
        <taxon>Actinomycetota</taxon>
        <taxon>Actinomycetes</taxon>
        <taxon>Micromonosporales</taxon>
        <taxon>Micromonosporaceae</taxon>
        <taxon>Pilimelia</taxon>
    </lineage>
</organism>
<evidence type="ECO:0000313" key="2">
    <source>
        <dbReference type="Proteomes" id="UP001499978"/>
    </source>
</evidence>
<gene>
    <name evidence="1" type="ORF">GCM10010201_28240</name>
</gene>